<evidence type="ECO:0000313" key="9">
    <source>
        <dbReference type="EMBL" id="MBC8610000.1"/>
    </source>
</evidence>
<gene>
    <name evidence="9" type="ORF">H8702_02545</name>
</gene>
<evidence type="ECO:0000256" key="7">
    <source>
        <dbReference type="SAM" id="Phobius"/>
    </source>
</evidence>
<feature type="transmembrane region" description="Helical" evidence="7">
    <location>
        <begin position="356"/>
        <end position="379"/>
    </location>
</feature>
<dbReference type="PANTHER" id="PTHR30572:SF4">
    <property type="entry name" value="ABC TRANSPORTER PERMEASE YTRF"/>
    <property type="match status" value="1"/>
</dbReference>
<feature type="transmembrane region" description="Helical" evidence="7">
    <location>
        <begin position="928"/>
        <end position="947"/>
    </location>
</feature>
<proteinExistence type="inferred from homology"/>
<dbReference type="Proteomes" id="UP000632659">
    <property type="component" value="Unassembled WGS sequence"/>
</dbReference>
<protein>
    <submittedName>
        <fullName evidence="9">ABC transporter permease</fullName>
    </submittedName>
</protein>
<keyword evidence="10" id="KW-1185">Reference proteome</keyword>
<feature type="transmembrane region" description="Helical" evidence="7">
    <location>
        <begin position="399"/>
        <end position="422"/>
    </location>
</feature>
<evidence type="ECO:0000256" key="5">
    <source>
        <dbReference type="ARBA" id="ARBA00023136"/>
    </source>
</evidence>
<keyword evidence="4 7" id="KW-1133">Transmembrane helix</keyword>
<feature type="transmembrane region" description="Helical" evidence="7">
    <location>
        <begin position="872"/>
        <end position="898"/>
    </location>
</feature>
<name>A0A8J6TWN4_9FIRM</name>
<dbReference type="AlphaFoldDB" id="A0A8J6TWN4"/>
<feature type="domain" description="ABC3 transporter permease C-terminal" evidence="8">
    <location>
        <begin position="310"/>
        <end position="428"/>
    </location>
</feature>
<evidence type="ECO:0000256" key="2">
    <source>
        <dbReference type="ARBA" id="ARBA00022475"/>
    </source>
</evidence>
<feature type="transmembrane region" description="Helical" evidence="7">
    <location>
        <begin position="305"/>
        <end position="326"/>
    </location>
</feature>
<comment type="subcellular location">
    <subcellularLocation>
        <location evidence="1">Cell membrane</location>
        <topology evidence="1">Multi-pass membrane protein</topology>
    </subcellularLocation>
</comment>
<feature type="transmembrane region" description="Helical" evidence="7">
    <location>
        <begin position="829"/>
        <end position="851"/>
    </location>
</feature>
<accession>A0A8J6TWN4</accession>
<evidence type="ECO:0000256" key="6">
    <source>
        <dbReference type="ARBA" id="ARBA00038076"/>
    </source>
</evidence>
<evidence type="ECO:0000313" key="10">
    <source>
        <dbReference type="Proteomes" id="UP000632659"/>
    </source>
</evidence>
<feature type="transmembrane region" description="Helical" evidence="7">
    <location>
        <begin position="540"/>
        <end position="558"/>
    </location>
</feature>
<dbReference type="RefSeq" id="WP_187536204.1">
    <property type="nucleotide sequence ID" value="NZ_JACRTL010000001.1"/>
</dbReference>
<keyword evidence="2" id="KW-1003">Cell membrane</keyword>
<dbReference type="PANTHER" id="PTHR30572">
    <property type="entry name" value="MEMBRANE COMPONENT OF TRANSPORTER-RELATED"/>
    <property type="match status" value="1"/>
</dbReference>
<evidence type="ECO:0000256" key="1">
    <source>
        <dbReference type="ARBA" id="ARBA00004651"/>
    </source>
</evidence>
<keyword evidence="5 7" id="KW-0472">Membrane</keyword>
<feature type="transmembrane region" description="Helical" evidence="7">
    <location>
        <begin position="443"/>
        <end position="465"/>
    </location>
</feature>
<evidence type="ECO:0000256" key="4">
    <source>
        <dbReference type="ARBA" id="ARBA00022989"/>
    </source>
</evidence>
<dbReference type="GO" id="GO:0022857">
    <property type="term" value="F:transmembrane transporter activity"/>
    <property type="evidence" value="ECO:0007669"/>
    <property type="project" value="TreeGrafter"/>
</dbReference>
<comment type="similarity">
    <text evidence="6">Belongs to the ABC-4 integral membrane protein family.</text>
</comment>
<comment type="caution">
    <text evidence="9">The sequence shown here is derived from an EMBL/GenBank/DDBJ whole genome shotgun (WGS) entry which is preliminary data.</text>
</comment>
<dbReference type="EMBL" id="JACRTL010000001">
    <property type="protein sequence ID" value="MBC8610000.1"/>
    <property type="molecule type" value="Genomic_DNA"/>
</dbReference>
<dbReference type="InterPro" id="IPR003838">
    <property type="entry name" value="ABC3_permease_C"/>
</dbReference>
<reference evidence="9" key="1">
    <citation type="submission" date="2020-08" db="EMBL/GenBank/DDBJ databases">
        <title>Genome public.</title>
        <authorList>
            <person name="Liu C."/>
            <person name="Sun Q."/>
        </authorList>
    </citation>
    <scope>NUCLEOTIDE SEQUENCE</scope>
    <source>
        <strain evidence="9">NSJ-15</strain>
    </source>
</reference>
<evidence type="ECO:0000259" key="8">
    <source>
        <dbReference type="Pfam" id="PF02687"/>
    </source>
</evidence>
<feature type="transmembrane region" description="Helical" evidence="7">
    <location>
        <begin position="485"/>
        <end position="509"/>
    </location>
</feature>
<dbReference type="Pfam" id="PF02687">
    <property type="entry name" value="FtsX"/>
    <property type="match status" value="2"/>
</dbReference>
<keyword evidence="3 7" id="KW-0812">Transmembrane</keyword>
<sequence>MFEFCVRKMMRNKWMVACLLIGFIISTAVITCIPIYTGSILHRMLIKDMEARQEETGLYPGNYSVTLRAIQPNMQEEELEKALDTFFLLEKKIDEDNIASLGVPVVVSSKQYRYVDSYVKVVRGTSRDRKEAMNLTGRKDLFDHCSLIAGKFPSSQKNGEIIEVMLTEEGLNFFELSLGDTFDLTPYKERYPAQKLKVVGVYTYKDTGDLYWNSKIEDHKKNAMMDFGLFQDLFVEGETPLIDSANWYYTFDYHDLQMDQVSTVTSRLGQLKSTVGEDASVVFKALEVFRSYTERHENLNMTLQVLLAPVILMLFFYIFMVSSLIMEHEKNDIVLLKSRGANNLQIFSETIMKNGIIALVSVVPGTLAGIFICKVLGLSNGFMELVGRKNINVDFHLNSSYFLGLLSVFMIGFLAIMIPAVQASRMSIVEYKRKKGRFFKGSWWQKIGIDFILIAVSAYLIYNYTNMSRSLSHSDTGMLSYIDPALFLINALLILGLGLLFLRVFPYLIKLIFLIGKRAWSPQLYASFLLVSRSKGKDQFIILFIILTVALAMFHATAARTLNTFMEDRVNYAVGTDMVLGISLPYQDSYYKVAESEEGEETKLEPALPDEEGYLVHSVTYLDIPFQPFEEIKGVGSATKVFQKPGTTVSRGSDGWNDVQLMGITPHEFAKVAWMRSDLLPYHINEYLNLLAEDPRMMLLSSSMKERGLKVGDEIQVAWKDQPYAMDGIVAGFVDYWPSFNPVKSDKQDTETDPDKAPALVIANYSLIQAQMRLEPYEIWLSLDGDITHAEVYQDIQDKKLPVAEVEDAGQQIIQIKNDPMLQGINGSLTLSFVITLAISFIGFLIFWILNLKERTLQFGVLRAMGLSRRSLLLMLGCEQLMITGGAVAAGILIGLLVNKLTIPLLQYLYAPSEQVPPFSIYMDPSDYVKIFVVIALMILFGVLILGRMISKIKIDQALKLGED</sequence>
<dbReference type="InterPro" id="IPR050250">
    <property type="entry name" value="Macrolide_Exporter_MacB"/>
</dbReference>
<organism evidence="9 10">
    <name type="scientific">Massiliimalia timonensis</name>
    <dbReference type="NCBI Taxonomy" id="1987501"/>
    <lineage>
        <taxon>Bacteria</taxon>
        <taxon>Bacillati</taxon>
        <taxon>Bacillota</taxon>
        <taxon>Clostridia</taxon>
        <taxon>Eubacteriales</taxon>
        <taxon>Oscillospiraceae</taxon>
        <taxon>Massiliimalia</taxon>
    </lineage>
</organism>
<evidence type="ECO:0000256" key="3">
    <source>
        <dbReference type="ARBA" id="ARBA00022692"/>
    </source>
</evidence>
<feature type="domain" description="ABC3 transporter permease C-terminal" evidence="8">
    <location>
        <begin position="833"/>
        <end position="954"/>
    </location>
</feature>
<dbReference type="GO" id="GO:0005886">
    <property type="term" value="C:plasma membrane"/>
    <property type="evidence" value="ECO:0007669"/>
    <property type="project" value="UniProtKB-SubCell"/>
</dbReference>